<accession>A0ABN7V898</accession>
<comment type="caution">
    <text evidence="3">The sequence shown here is derived from an EMBL/GenBank/DDBJ whole genome shotgun (WGS) entry which is preliminary data.</text>
</comment>
<keyword evidence="2" id="KW-0812">Transmembrane</keyword>
<keyword evidence="4" id="KW-1185">Reference proteome</keyword>
<name>A0ABN7V898_GIGMA</name>
<proteinExistence type="predicted"/>
<keyword evidence="2" id="KW-0472">Membrane</keyword>
<gene>
    <name evidence="3" type="ORF">GMARGA_LOCUS15585</name>
</gene>
<dbReference type="Proteomes" id="UP000789901">
    <property type="component" value="Unassembled WGS sequence"/>
</dbReference>
<organism evidence="3 4">
    <name type="scientific">Gigaspora margarita</name>
    <dbReference type="NCBI Taxonomy" id="4874"/>
    <lineage>
        <taxon>Eukaryota</taxon>
        <taxon>Fungi</taxon>
        <taxon>Fungi incertae sedis</taxon>
        <taxon>Mucoromycota</taxon>
        <taxon>Glomeromycotina</taxon>
        <taxon>Glomeromycetes</taxon>
        <taxon>Diversisporales</taxon>
        <taxon>Gigasporaceae</taxon>
        <taxon>Gigaspora</taxon>
    </lineage>
</organism>
<feature type="non-terminal residue" evidence="3">
    <location>
        <position position="202"/>
    </location>
</feature>
<feature type="non-terminal residue" evidence="3">
    <location>
        <position position="1"/>
    </location>
</feature>
<keyword evidence="2" id="KW-1133">Transmembrane helix</keyword>
<protein>
    <submittedName>
        <fullName evidence="3">19082_t:CDS:1</fullName>
    </submittedName>
</protein>
<evidence type="ECO:0000313" key="4">
    <source>
        <dbReference type="Proteomes" id="UP000789901"/>
    </source>
</evidence>
<reference evidence="3 4" key="1">
    <citation type="submission" date="2021-06" db="EMBL/GenBank/DDBJ databases">
        <authorList>
            <person name="Kallberg Y."/>
            <person name="Tangrot J."/>
            <person name="Rosling A."/>
        </authorList>
    </citation>
    <scope>NUCLEOTIDE SEQUENCE [LARGE SCALE GENOMIC DNA]</scope>
    <source>
        <strain evidence="3 4">120-4 pot B 10/14</strain>
    </source>
</reference>
<feature type="coiled-coil region" evidence="1">
    <location>
        <begin position="49"/>
        <end position="76"/>
    </location>
</feature>
<sequence length="202" mass="24010">MDFFNIFCLTIFLFICYLIIDFSQIEDKFILVINDDDEEPVKATNYNSVNEATADVKEKNDDINILQEQIDDKESVKATICNFVKDATADSVKEKNMKGSYEIERIRKESLLLRQENDRVRNKYLHLKKENERNFTNLEHSSDITKNERKKRILLDLEIERLLNKLNLIDLSLAYRWCQGFKYESDIEIIESKIKDLDKFIH</sequence>
<evidence type="ECO:0000256" key="1">
    <source>
        <dbReference type="SAM" id="Coils"/>
    </source>
</evidence>
<evidence type="ECO:0000256" key="2">
    <source>
        <dbReference type="SAM" id="Phobius"/>
    </source>
</evidence>
<keyword evidence="1" id="KW-0175">Coiled coil</keyword>
<feature type="transmembrane region" description="Helical" evidence="2">
    <location>
        <begin position="6"/>
        <end position="23"/>
    </location>
</feature>
<dbReference type="EMBL" id="CAJVQB010010802">
    <property type="protein sequence ID" value="CAG8742980.1"/>
    <property type="molecule type" value="Genomic_DNA"/>
</dbReference>
<evidence type="ECO:0000313" key="3">
    <source>
        <dbReference type="EMBL" id="CAG8742980.1"/>
    </source>
</evidence>